<evidence type="ECO:0000313" key="2">
    <source>
        <dbReference type="EMBL" id="SBQ51002.1"/>
    </source>
</evidence>
<reference evidence="2" key="1">
    <citation type="submission" date="2016-05" db="EMBL/GenBank/DDBJ databases">
        <authorList>
            <person name="Lavstsen T."/>
            <person name="Jespersen J.S."/>
        </authorList>
    </citation>
    <scope>NUCLEOTIDE SEQUENCE</scope>
    <source>
        <tissue evidence="2">Brain</tissue>
    </source>
</reference>
<accession>A0A1A8EVW5</accession>
<dbReference type="EMBL" id="HAEB01004475">
    <property type="protein sequence ID" value="SBQ51002.1"/>
    <property type="molecule type" value="Transcribed_RNA"/>
</dbReference>
<reference evidence="2" key="2">
    <citation type="submission" date="2016-06" db="EMBL/GenBank/DDBJ databases">
        <title>The genome of a short-lived fish provides insights into sex chromosome evolution and the genetic control of aging.</title>
        <authorList>
            <person name="Reichwald K."/>
            <person name="Felder M."/>
            <person name="Petzold A."/>
            <person name="Koch P."/>
            <person name="Groth M."/>
            <person name="Platzer M."/>
        </authorList>
    </citation>
    <scope>NUCLEOTIDE SEQUENCE</scope>
    <source>
        <tissue evidence="2">Brain</tissue>
    </source>
</reference>
<proteinExistence type="predicted"/>
<dbReference type="AlphaFoldDB" id="A0A1A8EVW5"/>
<dbReference type="GO" id="GO:0051011">
    <property type="term" value="F:microtubule minus-end binding"/>
    <property type="evidence" value="ECO:0007669"/>
    <property type="project" value="TreeGrafter"/>
</dbReference>
<evidence type="ECO:0000256" key="1">
    <source>
        <dbReference type="SAM" id="MobiDB-lite"/>
    </source>
</evidence>
<feature type="region of interest" description="Disordered" evidence="1">
    <location>
        <begin position="296"/>
        <end position="339"/>
    </location>
</feature>
<organism evidence="2">
    <name type="scientific">Nothobranchius korthausae</name>
    <dbReference type="NCBI Taxonomy" id="1143690"/>
    <lineage>
        <taxon>Eukaryota</taxon>
        <taxon>Metazoa</taxon>
        <taxon>Chordata</taxon>
        <taxon>Craniata</taxon>
        <taxon>Vertebrata</taxon>
        <taxon>Euteleostomi</taxon>
        <taxon>Actinopterygii</taxon>
        <taxon>Neopterygii</taxon>
        <taxon>Teleostei</taxon>
        <taxon>Neoteleostei</taxon>
        <taxon>Acanthomorphata</taxon>
        <taxon>Ovalentaria</taxon>
        <taxon>Atherinomorphae</taxon>
        <taxon>Cyprinodontiformes</taxon>
        <taxon>Nothobranchiidae</taxon>
        <taxon>Nothobranchius</taxon>
    </lineage>
</organism>
<name>A0A1A8EVW5_9TELE</name>
<sequence length="339" mass="37850">MAGPLTEEQVAHQLYDSLQAAACPLLRGLYLKEDDSMLELLCSPSALRTDLLAWICSRINPNFANSKAARSHDPHALTKEMAALGHELMLIQADDLDLIRGKASPRRQLRFLQQLLMLVPGCKNSAERRTDGDLLLSQLFAKDNLANLTQMLQPTLDPWPVHIRALRKGTKASCQPPAEIPDAAALLQTTQTQLKELQSKCDFLSSEEGTAPVFSPSSLRLAACDLQQLMTTFGHVYETDFRAFCNRTPPSVSTETEVFQRVHQQLQACNTELEMLLEVSEASAAVSEEVKQLQTQPRYWSRGEKRTLPDQLEEVTQRVGTAPPRLVPGREPRRQADQN</sequence>
<dbReference type="PANTHER" id="PTHR14352">
    <property type="entry name" value="HAUS AUGMIN-LIKE COMPLEX SUBUNIT 7"/>
    <property type="match status" value="1"/>
</dbReference>
<dbReference type="GO" id="GO:0031023">
    <property type="term" value="P:microtubule organizing center organization"/>
    <property type="evidence" value="ECO:0007669"/>
    <property type="project" value="TreeGrafter"/>
</dbReference>
<gene>
    <name evidence="2" type="primary">HAUS7</name>
</gene>
<dbReference type="GO" id="GO:0070652">
    <property type="term" value="C:HAUS complex"/>
    <property type="evidence" value="ECO:0007669"/>
    <property type="project" value="TreeGrafter"/>
</dbReference>
<feature type="compositionally biased region" description="Basic and acidic residues" evidence="1">
    <location>
        <begin position="328"/>
        <end position="339"/>
    </location>
</feature>
<dbReference type="InterPro" id="IPR029711">
    <property type="entry name" value="Haus7-like"/>
</dbReference>
<protein>
    <submittedName>
        <fullName evidence="2">HAUS augmin-like complex, subunit 7</fullName>
    </submittedName>
</protein>
<dbReference type="GO" id="GO:0051225">
    <property type="term" value="P:spindle assembly"/>
    <property type="evidence" value="ECO:0007669"/>
    <property type="project" value="TreeGrafter"/>
</dbReference>
<dbReference type="PANTHER" id="PTHR14352:SF2">
    <property type="entry name" value="HAUS AUGMIN-LIKE COMPLEX SUBUNIT 7"/>
    <property type="match status" value="1"/>
</dbReference>